<feature type="transmembrane region" description="Helical" evidence="1">
    <location>
        <begin position="45"/>
        <end position="67"/>
    </location>
</feature>
<evidence type="ECO:0000313" key="3">
    <source>
        <dbReference type="Proteomes" id="UP000003811"/>
    </source>
</evidence>
<keyword evidence="1" id="KW-1133">Transmembrane helix</keyword>
<accession>A0A8T8C960</accession>
<sequence length="308" mass="34761">MAYFSRFGSLFQSFLKQLRLDVEEHFQRFERVPFKKAWRRRDARICLTWMVAWILALTSALIFFPGATLTGSIPVLLPVLLVSMICTVRLAEVYEEVRAEQVGVAAATTPPERAQLKQQWFCTRYNCEPGELLDKARAFKSLWEERQELKRLASNDTMGPRMAAFFRLPDPARFIGLLIAIAAIFTTMVTLGSNIDAIFEAVQDWRTIGANILISAFLCAEVVMLWIIFTGMVHEVGPSILEQLGLLPMSSRRVYRYLLTLHDASEPVTRPGGVVLGVLKVSALFFMPVAEVWARVRAHFSARSTVGA</sequence>
<protein>
    <submittedName>
        <fullName evidence="2">Uncharacterized protein</fullName>
    </submittedName>
</protein>
<evidence type="ECO:0000256" key="1">
    <source>
        <dbReference type="SAM" id="Phobius"/>
    </source>
</evidence>
<evidence type="ECO:0000313" key="2">
    <source>
        <dbReference type="EMBL" id="QHF00100.1"/>
    </source>
</evidence>
<name>A0A8T8C960_PSEYM</name>
<keyword evidence="1" id="KW-0812">Transmembrane</keyword>
<proteinExistence type="predicted"/>
<feature type="transmembrane region" description="Helical" evidence="1">
    <location>
        <begin position="207"/>
        <end position="229"/>
    </location>
</feature>
<keyword evidence="1" id="KW-0472">Membrane</keyword>
<dbReference type="Proteomes" id="UP000003811">
    <property type="component" value="Chromosome"/>
</dbReference>
<dbReference type="AlphaFoldDB" id="A0A8T8C960"/>
<feature type="transmembrane region" description="Helical" evidence="1">
    <location>
        <begin position="174"/>
        <end position="195"/>
    </location>
</feature>
<dbReference type="EMBL" id="CP047260">
    <property type="protein sequence ID" value="QHF00100.1"/>
    <property type="molecule type" value="Genomic_DNA"/>
</dbReference>
<organism evidence="2 3">
    <name type="scientific">Pseudomonas syringae pv. maculicola str. ES4326</name>
    <dbReference type="NCBI Taxonomy" id="629265"/>
    <lineage>
        <taxon>Bacteria</taxon>
        <taxon>Pseudomonadati</taxon>
        <taxon>Pseudomonadota</taxon>
        <taxon>Gammaproteobacteria</taxon>
        <taxon>Pseudomonadales</taxon>
        <taxon>Pseudomonadaceae</taxon>
        <taxon>Pseudomonas</taxon>
    </lineage>
</organism>
<gene>
    <name evidence="2" type="ORF">PMA4326_000315</name>
</gene>
<reference evidence="2 3" key="1">
    <citation type="journal article" date="2011" name="PLoS Pathog.">
        <title>Dynamic evolution of pathogenicity revealed by sequencing and comparative genomics of 19 Pseudomonas syringae isolates.</title>
        <authorList>
            <person name="Baltrus D.A."/>
            <person name="Nishimura M.T."/>
            <person name="Romanchuk A."/>
            <person name="Chang J.H."/>
            <person name="Mukhtar M.S."/>
            <person name="Cherkis K."/>
            <person name="Roach J."/>
            <person name="Grant S.R."/>
            <person name="Jones C.D."/>
            <person name="Dangl J.L."/>
        </authorList>
    </citation>
    <scope>NUCLEOTIDE SEQUENCE [LARGE SCALE GENOMIC DNA]</scope>
    <source>
        <strain evidence="2 3">ES4326</strain>
    </source>
</reference>